<sequence length="78" mass="8725">MQTNKVRRAVARHGNLGCYNILASDNPSEDVSLTDDVHERDSGEAQDLGHCGLWRLLRRKAGFVRFAAVGRLDHLIPK</sequence>
<gene>
    <name evidence="1" type="ORF">PROAA_1860007</name>
</gene>
<accession>A0A1A8XPK5</accession>
<dbReference type="AlphaFoldDB" id="A0A1A8XPK5"/>
<evidence type="ECO:0000313" key="2">
    <source>
        <dbReference type="Proteomes" id="UP000199600"/>
    </source>
</evidence>
<protein>
    <submittedName>
        <fullName evidence="1">Uncharacterized protein</fullName>
    </submittedName>
</protein>
<reference evidence="1 2" key="1">
    <citation type="submission" date="2016-06" db="EMBL/GenBank/DDBJ databases">
        <authorList>
            <person name="Kjaerup R.B."/>
            <person name="Dalgaard T.S."/>
            <person name="Juul-Madsen H.R."/>
        </authorList>
    </citation>
    <scope>NUCLEOTIDE SEQUENCE [LARGE SCALE GENOMIC DNA]</scope>
    <source>
        <strain evidence="1">2</strain>
    </source>
</reference>
<dbReference type="Proteomes" id="UP000199600">
    <property type="component" value="Unassembled WGS sequence"/>
</dbReference>
<name>A0A1A8XPK5_9RHOO</name>
<organism evidence="1 2">
    <name type="scientific">Candidatus Propionivibrio aalborgensis</name>
    <dbReference type="NCBI Taxonomy" id="1860101"/>
    <lineage>
        <taxon>Bacteria</taxon>
        <taxon>Pseudomonadati</taxon>
        <taxon>Pseudomonadota</taxon>
        <taxon>Betaproteobacteria</taxon>
        <taxon>Rhodocyclales</taxon>
        <taxon>Rhodocyclaceae</taxon>
        <taxon>Propionivibrio</taxon>
    </lineage>
</organism>
<dbReference type="EMBL" id="FLQY01000097">
    <property type="protein sequence ID" value="SBT06372.1"/>
    <property type="molecule type" value="Genomic_DNA"/>
</dbReference>
<evidence type="ECO:0000313" key="1">
    <source>
        <dbReference type="EMBL" id="SBT06372.1"/>
    </source>
</evidence>
<keyword evidence="2" id="KW-1185">Reference proteome</keyword>
<proteinExistence type="predicted"/>